<comment type="similarity">
    <text evidence="1">Belongs to the iron-containing alcohol dehydrogenase family.</text>
</comment>
<organism evidence="5">
    <name type="scientific">Polynucleobacter sp. UK-FUSCHL-C3</name>
    <dbReference type="NCBI Taxonomy" id="2955208"/>
    <lineage>
        <taxon>Bacteria</taxon>
        <taxon>Pseudomonadati</taxon>
        <taxon>Pseudomonadota</taxon>
        <taxon>Betaproteobacteria</taxon>
        <taxon>Burkholderiales</taxon>
        <taxon>Burkholderiaceae</taxon>
        <taxon>Polynucleobacter</taxon>
    </lineage>
</organism>
<dbReference type="PANTHER" id="PTHR11496:SF102">
    <property type="entry name" value="ALCOHOL DEHYDROGENASE 4"/>
    <property type="match status" value="1"/>
</dbReference>
<dbReference type="EMBL" id="CP099959">
    <property type="protein sequence ID" value="XCC57021.1"/>
    <property type="molecule type" value="Genomic_DNA"/>
</dbReference>
<evidence type="ECO:0000259" key="3">
    <source>
        <dbReference type="Pfam" id="PF00465"/>
    </source>
</evidence>
<reference evidence="5" key="1">
    <citation type="submission" date="2022-06" db="EMBL/GenBank/DDBJ databases">
        <title>New Polynucleobacter species.</title>
        <authorList>
            <person name="Hahn M.W."/>
        </authorList>
    </citation>
    <scope>NUCLEOTIDE SEQUENCE</scope>
    <source>
        <strain evidence="5">UK-FUSCHL-C3</strain>
    </source>
</reference>
<dbReference type="InterPro" id="IPR039697">
    <property type="entry name" value="Alcohol_dehydrogenase_Fe"/>
</dbReference>
<accession>A0AAU8A0T5</accession>
<gene>
    <name evidence="5" type="ORF">NKE59_05825</name>
</gene>
<evidence type="ECO:0000259" key="4">
    <source>
        <dbReference type="Pfam" id="PF25137"/>
    </source>
</evidence>
<feature type="domain" description="Alcohol dehydrogenase iron-type/glycerol dehydrogenase GldA" evidence="3">
    <location>
        <begin position="5"/>
        <end position="171"/>
    </location>
</feature>
<dbReference type="GO" id="GO:0046872">
    <property type="term" value="F:metal ion binding"/>
    <property type="evidence" value="ECO:0007669"/>
    <property type="project" value="InterPro"/>
</dbReference>
<sequence length="360" mass="40155">MNPSISLGVNSINELNNLYPHKKFSIWHIPEINKEILFKIKSQLGGRIVSQHIYEMGMPDLDAVSAAQHENARNNQVKDCVILGIGGGSLMDFLKVLRFSSLNPNWLKENLNIALDKVTEDCKRHPLILMPTTAGTGSEITGTATIWDFKHKTKHSLFGNQVYADFAIVDPQLCYGAPWILTRDSALDALSHALESIWNIHANDDTRRLAIDACQKICPQLSVIKNNLNSRIARLALSEGALLAGMAMSQTQTALAHSLSYEDTLGKQVSHGYACASWLPVVWQLVLDTPNNRLVCDFIHQAIGDFFDSPIDMVRWLDNLGIKSYDPLNMTSEIHHRISMAKSSPRGRNFVGFTQSHENI</sequence>
<feature type="domain" description="Fe-containing alcohol dehydrogenase-like C-terminal" evidence="4">
    <location>
        <begin position="184"/>
        <end position="294"/>
    </location>
</feature>
<dbReference type="Pfam" id="PF25137">
    <property type="entry name" value="ADH_Fe_C"/>
    <property type="match status" value="1"/>
</dbReference>
<evidence type="ECO:0000313" key="5">
    <source>
        <dbReference type="EMBL" id="XCC57021.1"/>
    </source>
</evidence>
<dbReference type="GO" id="GO:0004022">
    <property type="term" value="F:alcohol dehydrogenase (NAD+) activity"/>
    <property type="evidence" value="ECO:0007669"/>
    <property type="project" value="UniProtKB-EC"/>
</dbReference>
<dbReference type="Gene3D" id="3.40.50.1970">
    <property type="match status" value="1"/>
</dbReference>
<dbReference type="Gene3D" id="1.20.1090.10">
    <property type="entry name" value="Dehydroquinate synthase-like - alpha domain"/>
    <property type="match status" value="1"/>
</dbReference>
<dbReference type="RefSeq" id="WP_353438027.1">
    <property type="nucleotide sequence ID" value="NZ_CP099959.1"/>
</dbReference>
<keyword evidence="2 5" id="KW-0560">Oxidoreductase</keyword>
<protein>
    <submittedName>
        <fullName evidence="5">Iron-containing alcohol dehydrogenase</fullName>
        <ecNumber evidence="5">1.1.1.1</ecNumber>
    </submittedName>
</protein>
<dbReference type="InterPro" id="IPR001670">
    <property type="entry name" value="ADH_Fe/GldA"/>
</dbReference>
<evidence type="ECO:0000256" key="1">
    <source>
        <dbReference type="ARBA" id="ARBA00007358"/>
    </source>
</evidence>
<dbReference type="PANTHER" id="PTHR11496">
    <property type="entry name" value="ALCOHOL DEHYDROGENASE"/>
    <property type="match status" value="1"/>
</dbReference>
<dbReference type="EC" id="1.1.1.1" evidence="5"/>
<dbReference type="AlphaFoldDB" id="A0AAU8A0T5"/>
<dbReference type="SUPFAM" id="SSF56796">
    <property type="entry name" value="Dehydroquinate synthase-like"/>
    <property type="match status" value="1"/>
</dbReference>
<name>A0AAU8A0T5_9BURK</name>
<dbReference type="InterPro" id="IPR056798">
    <property type="entry name" value="ADH_Fe_C"/>
</dbReference>
<evidence type="ECO:0000256" key="2">
    <source>
        <dbReference type="ARBA" id="ARBA00023002"/>
    </source>
</evidence>
<proteinExistence type="inferred from homology"/>
<dbReference type="Pfam" id="PF00465">
    <property type="entry name" value="Fe-ADH"/>
    <property type="match status" value="1"/>
</dbReference>